<evidence type="ECO:0000313" key="2">
    <source>
        <dbReference type="EMBL" id="MFC7370607.1"/>
    </source>
</evidence>
<dbReference type="RefSeq" id="WP_379746216.1">
    <property type="nucleotide sequence ID" value="NZ_JBHTCP010000004.1"/>
</dbReference>
<reference evidence="3" key="1">
    <citation type="journal article" date="2019" name="Int. J. Syst. Evol. Microbiol.">
        <title>The Global Catalogue of Microorganisms (GCM) 10K type strain sequencing project: providing services to taxonomists for standard genome sequencing and annotation.</title>
        <authorList>
            <consortium name="The Broad Institute Genomics Platform"/>
            <consortium name="The Broad Institute Genome Sequencing Center for Infectious Disease"/>
            <person name="Wu L."/>
            <person name="Ma J."/>
        </authorList>
    </citation>
    <scope>NUCLEOTIDE SEQUENCE [LARGE SCALE GENOMIC DNA]</scope>
    <source>
        <strain evidence="3">NBRC 106396</strain>
    </source>
</reference>
<gene>
    <name evidence="2" type="ORF">ACFQPF_02835</name>
</gene>
<feature type="transmembrane region" description="Helical" evidence="1">
    <location>
        <begin position="37"/>
        <end position="60"/>
    </location>
</feature>
<comment type="caution">
    <text evidence="2">The sequence shown here is derived from an EMBL/GenBank/DDBJ whole genome shotgun (WGS) entry which is preliminary data.</text>
</comment>
<evidence type="ECO:0000256" key="1">
    <source>
        <dbReference type="SAM" id="Phobius"/>
    </source>
</evidence>
<proteinExistence type="predicted"/>
<feature type="transmembrane region" description="Helical" evidence="1">
    <location>
        <begin position="89"/>
        <end position="111"/>
    </location>
</feature>
<keyword evidence="1" id="KW-0812">Transmembrane</keyword>
<evidence type="ECO:0000313" key="3">
    <source>
        <dbReference type="Proteomes" id="UP001596549"/>
    </source>
</evidence>
<name>A0ABW2NIX2_9BACL</name>
<protein>
    <submittedName>
        <fullName evidence="2">Uncharacterized protein</fullName>
    </submittedName>
</protein>
<dbReference type="Proteomes" id="UP001596549">
    <property type="component" value="Unassembled WGS sequence"/>
</dbReference>
<organism evidence="2 3">
    <name type="scientific">Fictibacillus iocasae</name>
    <dbReference type="NCBI Taxonomy" id="2715437"/>
    <lineage>
        <taxon>Bacteria</taxon>
        <taxon>Bacillati</taxon>
        <taxon>Bacillota</taxon>
        <taxon>Bacilli</taxon>
        <taxon>Bacillales</taxon>
        <taxon>Fictibacillaceae</taxon>
        <taxon>Fictibacillus</taxon>
    </lineage>
</organism>
<keyword evidence="1" id="KW-1133">Transmembrane helix</keyword>
<keyword evidence="3" id="KW-1185">Reference proteome</keyword>
<accession>A0ABW2NIX2</accession>
<keyword evidence="1" id="KW-0472">Membrane</keyword>
<dbReference type="EMBL" id="JBHTCP010000004">
    <property type="protein sequence ID" value="MFC7370607.1"/>
    <property type="molecule type" value="Genomic_DNA"/>
</dbReference>
<sequence length="116" mass="13317">MNKKSLQKDNTLFIRFSKVVSILGGFKMRRVGAWSKLIFILIVLVVIWFFLFGIRLIGFFSAVNERGLRATECGTQGCSDTVFFLNTAWTFSFFVIIPLVIPLVLVIYWSLKKKIS</sequence>